<evidence type="ECO:0000313" key="1">
    <source>
        <dbReference type="EMBL" id="GGJ72879.1"/>
    </source>
</evidence>
<dbReference type="RefSeq" id="WP_188742196.1">
    <property type="nucleotide sequence ID" value="NZ_BAABFW010000009.1"/>
</dbReference>
<reference evidence="1" key="1">
    <citation type="journal article" date="2014" name="Int. J. Syst. Evol. Microbiol.">
        <title>Complete genome sequence of Corynebacterium casei LMG S-19264T (=DSM 44701T), isolated from a smear-ripened cheese.</title>
        <authorList>
            <consortium name="US DOE Joint Genome Institute (JGI-PGF)"/>
            <person name="Walter F."/>
            <person name="Albersmeier A."/>
            <person name="Kalinowski J."/>
            <person name="Ruckert C."/>
        </authorList>
    </citation>
    <scope>NUCLEOTIDE SEQUENCE</scope>
    <source>
        <strain evidence="1">CGMCC 1.8984</strain>
    </source>
</reference>
<sequence length="72" mass="8234">MFISEVTFPHLQAEREARLTRELERRRVVDERRAEEVDARAATTGARSAAATGWALLRRNRRPAPRARCATC</sequence>
<proteinExistence type="predicted"/>
<evidence type="ECO:0000313" key="2">
    <source>
        <dbReference type="Proteomes" id="UP000636956"/>
    </source>
</evidence>
<accession>A0A917PE83</accession>
<comment type="caution">
    <text evidence="1">The sequence shown here is derived from an EMBL/GenBank/DDBJ whole genome shotgun (WGS) entry which is preliminary data.</text>
</comment>
<dbReference type="EMBL" id="BMMD01000003">
    <property type="protein sequence ID" value="GGJ72879.1"/>
    <property type="molecule type" value="Genomic_DNA"/>
</dbReference>
<name>A0A917PE83_9MICO</name>
<keyword evidence="2" id="KW-1185">Reference proteome</keyword>
<reference evidence="1" key="2">
    <citation type="submission" date="2020-09" db="EMBL/GenBank/DDBJ databases">
        <authorList>
            <person name="Sun Q."/>
            <person name="Zhou Y."/>
        </authorList>
    </citation>
    <scope>NUCLEOTIDE SEQUENCE</scope>
    <source>
        <strain evidence="1">CGMCC 1.8984</strain>
    </source>
</reference>
<dbReference type="AlphaFoldDB" id="A0A917PE83"/>
<dbReference type="Proteomes" id="UP000636956">
    <property type="component" value="Unassembled WGS sequence"/>
</dbReference>
<organism evidence="1 2">
    <name type="scientific">Agromyces bauzanensis</name>
    <dbReference type="NCBI Taxonomy" id="1308924"/>
    <lineage>
        <taxon>Bacteria</taxon>
        <taxon>Bacillati</taxon>
        <taxon>Actinomycetota</taxon>
        <taxon>Actinomycetes</taxon>
        <taxon>Micrococcales</taxon>
        <taxon>Microbacteriaceae</taxon>
        <taxon>Agromyces</taxon>
    </lineage>
</organism>
<protein>
    <submittedName>
        <fullName evidence="1">Uncharacterized protein</fullName>
    </submittedName>
</protein>
<gene>
    <name evidence="1" type="ORF">GCM10011372_08490</name>
</gene>